<dbReference type="EMBL" id="GBXM01068075">
    <property type="protein sequence ID" value="JAH40502.1"/>
    <property type="molecule type" value="Transcribed_RNA"/>
</dbReference>
<protein>
    <submittedName>
        <fullName evidence="1">Uncharacterized protein</fullName>
    </submittedName>
</protein>
<evidence type="ECO:0000313" key="1">
    <source>
        <dbReference type="EMBL" id="JAH40502.1"/>
    </source>
</evidence>
<sequence>MLQSKLMKFCCSRLSIIVIKFQKCGLQCWKAYTALY</sequence>
<reference evidence="1" key="2">
    <citation type="journal article" date="2015" name="Fish Shellfish Immunol.">
        <title>Early steps in the European eel (Anguilla anguilla)-Vibrio vulnificus interaction in the gills: Role of the RtxA13 toxin.</title>
        <authorList>
            <person name="Callol A."/>
            <person name="Pajuelo D."/>
            <person name="Ebbesson L."/>
            <person name="Teles M."/>
            <person name="MacKenzie S."/>
            <person name="Amaro C."/>
        </authorList>
    </citation>
    <scope>NUCLEOTIDE SEQUENCE</scope>
</reference>
<proteinExistence type="predicted"/>
<dbReference type="AlphaFoldDB" id="A0A0E9SGX1"/>
<accession>A0A0E9SGX1</accession>
<organism evidence="1">
    <name type="scientific">Anguilla anguilla</name>
    <name type="common">European freshwater eel</name>
    <name type="synonym">Muraena anguilla</name>
    <dbReference type="NCBI Taxonomy" id="7936"/>
    <lineage>
        <taxon>Eukaryota</taxon>
        <taxon>Metazoa</taxon>
        <taxon>Chordata</taxon>
        <taxon>Craniata</taxon>
        <taxon>Vertebrata</taxon>
        <taxon>Euteleostomi</taxon>
        <taxon>Actinopterygii</taxon>
        <taxon>Neopterygii</taxon>
        <taxon>Teleostei</taxon>
        <taxon>Anguilliformes</taxon>
        <taxon>Anguillidae</taxon>
        <taxon>Anguilla</taxon>
    </lineage>
</organism>
<name>A0A0E9SGX1_ANGAN</name>
<reference evidence="1" key="1">
    <citation type="submission" date="2014-11" db="EMBL/GenBank/DDBJ databases">
        <authorList>
            <person name="Amaro Gonzalez C."/>
        </authorList>
    </citation>
    <scope>NUCLEOTIDE SEQUENCE</scope>
</reference>